<name>A0ACC0YIW4_9ROSI</name>
<comment type="caution">
    <text evidence="1">The sequence shown here is derived from an EMBL/GenBank/DDBJ whole genome shotgun (WGS) entry which is preliminary data.</text>
</comment>
<sequence>MAQPSSDRLSSTGMATDSVLDFNETAFTWMMTDSAEALNFLILDTKEKIINPNMLNSQDVIPIGSQKDIVDQSLALGSVGYQKTGYVSNAYSSQPPLLYNGS</sequence>
<proteinExistence type="predicted"/>
<organism evidence="1 2">
    <name type="scientific">Pistacia integerrima</name>
    <dbReference type="NCBI Taxonomy" id="434235"/>
    <lineage>
        <taxon>Eukaryota</taxon>
        <taxon>Viridiplantae</taxon>
        <taxon>Streptophyta</taxon>
        <taxon>Embryophyta</taxon>
        <taxon>Tracheophyta</taxon>
        <taxon>Spermatophyta</taxon>
        <taxon>Magnoliopsida</taxon>
        <taxon>eudicotyledons</taxon>
        <taxon>Gunneridae</taxon>
        <taxon>Pentapetalae</taxon>
        <taxon>rosids</taxon>
        <taxon>malvids</taxon>
        <taxon>Sapindales</taxon>
        <taxon>Anacardiaceae</taxon>
        <taxon>Pistacia</taxon>
    </lineage>
</organism>
<evidence type="ECO:0000313" key="2">
    <source>
        <dbReference type="Proteomes" id="UP001163603"/>
    </source>
</evidence>
<evidence type="ECO:0000313" key="1">
    <source>
        <dbReference type="EMBL" id="KAJ0038249.1"/>
    </source>
</evidence>
<reference evidence="2" key="1">
    <citation type="journal article" date="2023" name="G3 (Bethesda)">
        <title>Genome assembly and association tests identify interacting loci associated with vigor, precocity, and sex in interspecific pistachio rootstocks.</title>
        <authorList>
            <person name="Palmer W."/>
            <person name="Jacygrad E."/>
            <person name="Sagayaradj S."/>
            <person name="Cavanaugh K."/>
            <person name="Han R."/>
            <person name="Bertier L."/>
            <person name="Beede B."/>
            <person name="Kafkas S."/>
            <person name="Golino D."/>
            <person name="Preece J."/>
            <person name="Michelmore R."/>
        </authorList>
    </citation>
    <scope>NUCLEOTIDE SEQUENCE [LARGE SCALE GENOMIC DNA]</scope>
</reference>
<accession>A0ACC0YIW4</accession>
<dbReference type="EMBL" id="CM047741">
    <property type="protein sequence ID" value="KAJ0038249.1"/>
    <property type="molecule type" value="Genomic_DNA"/>
</dbReference>
<keyword evidence="2" id="KW-1185">Reference proteome</keyword>
<protein>
    <submittedName>
        <fullName evidence="1">Uncharacterized protein</fullName>
    </submittedName>
</protein>
<gene>
    <name evidence="1" type="ORF">Pint_23736</name>
</gene>
<dbReference type="Proteomes" id="UP001163603">
    <property type="component" value="Chromosome 6"/>
</dbReference>